<reference evidence="1 2" key="1">
    <citation type="submission" date="2023-07" db="EMBL/GenBank/DDBJ databases">
        <title>Sorghum-associated microbial communities from plants grown in Nebraska, USA.</title>
        <authorList>
            <person name="Schachtman D."/>
        </authorList>
    </citation>
    <scope>NUCLEOTIDE SEQUENCE [LARGE SCALE GENOMIC DNA]</scope>
    <source>
        <strain evidence="1 2">DS1730</strain>
    </source>
</reference>
<dbReference type="Proteomes" id="UP001184614">
    <property type="component" value="Unassembled WGS sequence"/>
</dbReference>
<sequence length="62" mass="6912">MDQLPFTVPPVNSGTKLMLTIVAQTVGTATQKVNAHESQTKTDLQQMRLQTSITTKLAHKFW</sequence>
<name>A0ABU1M473_9HYPH</name>
<accession>A0ABU1M473</accession>
<proteinExistence type="predicted"/>
<dbReference type="EMBL" id="JAVDQT010000001">
    <property type="protein sequence ID" value="MDR6430521.1"/>
    <property type="molecule type" value="Genomic_DNA"/>
</dbReference>
<evidence type="ECO:0000313" key="1">
    <source>
        <dbReference type="EMBL" id="MDR6430521.1"/>
    </source>
</evidence>
<gene>
    <name evidence="1" type="ORF">J2782_000226</name>
</gene>
<comment type="caution">
    <text evidence="1">The sequence shown here is derived from an EMBL/GenBank/DDBJ whole genome shotgun (WGS) entry which is preliminary data.</text>
</comment>
<organism evidence="1 2">
    <name type="scientific">Brucella pseudogrignonensis</name>
    <dbReference type="NCBI Taxonomy" id="419475"/>
    <lineage>
        <taxon>Bacteria</taxon>
        <taxon>Pseudomonadati</taxon>
        <taxon>Pseudomonadota</taxon>
        <taxon>Alphaproteobacteria</taxon>
        <taxon>Hyphomicrobiales</taxon>
        <taxon>Brucellaceae</taxon>
        <taxon>Brucella/Ochrobactrum group</taxon>
        <taxon>Brucella</taxon>
    </lineage>
</organism>
<protein>
    <submittedName>
        <fullName evidence="1">Uncharacterized protein</fullName>
    </submittedName>
</protein>
<keyword evidence="2" id="KW-1185">Reference proteome</keyword>
<evidence type="ECO:0000313" key="2">
    <source>
        <dbReference type="Proteomes" id="UP001184614"/>
    </source>
</evidence>